<feature type="transmembrane region" description="Helical" evidence="1">
    <location>
        <begin position="37"/>
        <end position="55"/>
    </location>
</feature>
<keyword evidence="1" id="KW-0472">Membrane</keyword>
<dbReference type="RefSeq" id="WP_069924307.1">
    <property type="nucleotide sequence ID" value="NZ_MEHK01000002.1"/>
</dbReference>
<gene>
    <name evidence="2" type="ORF">BGK67_32265</name>
</gene>
<name>A0A1E5NZT5_9ACTN</name>
<reference evidence="2 3" key="1">
    <citation type="submission" date="2016-08" db="EMBL/GenBank/DDBJ databases">
        <title>The complete genome of Streptomyces subrutilus 10-1-1.</title>
        <authorList>
            <person name="Chen X."/>
        </authorList>
    </citation>
    <scope>NUCLEOTIDE SEQUENCE [LARGE SCALE GENOMIC DNA]</scope>
    <source>
        <strain evidence="2 3">10-1-1</strain>
    </source>
</reference>
<dbReference type="AlphaFoldDB" id="A0A1E5NZT5"/>
<keyword evidence="1" id="KW-1133">Transmembrane helix</keyword>
<keyword evidence="1" id="KW-0812">Transmembrane</keyword>
<dbReference type="EMBL" id="MEHK01000002">
    <property type="protein sequence ID" value="OEJ22256.1"/>
    <property type="molecule type" value="Genomic_DNA"/>
</dbReference>
<comment type="caution">
    <text evidence="2">The sequence shown here is derived from an EMBL/GenBank/DDBJ whole genome shotgun (WGS) entry which is preliminary data.</text>
</comment>
<sequence>MVKYDKRSALALFVVGAVCGLVALVIAVKDGRGSNTAFLEAAAFFFCAAWIIERLQNRARDRRG</sequence>
<protein>
    <submittedName>
        <fullName evidence="2">Uncharacterized protein</fullName>
    </submittedName>
</protein>
<evidence type="ECO:0000313" key="3">
    <source>
        <dbReference type="Proteomes" id="UP000095705"/>
    </source>
</evidence>
<dbReference type="Proteomes" id="UP000095705">
    <property type="component" value="Unassembled WGS sequence"/>
</dbReference>
<accession>A0A1E5NZT5</accession>
<evidence type="ECO:0000313" key="2">
    <source>
        <dbReference type="EMBL" id="OEJ22256.1"/>
    </source>
</evidence>
<evidence type="ECO:0000256" key="1">
    <source>
        <dbReference type="SAM" id="Phobius"/>
    </source>
</evidence>
<keyword evidence="3" id="KW-1185">Reference proteome</keyword>
<organism evidence="2 3">
    <name type="scientific">Streptomyces subrutilus</name>
    <dbReference type="NCBI Taxonomy" id="36818"/>
    <lineage>
        <taxon>Bacteria</taxon>
        <taxon>Bacillati</taxon>
        <taxon>Actinomycetota</taxon>
        <taxon>Actinomycetes</taxon>
        <taxon>Kitasatosporales</taxon>
        <taxon>Streptomycetaceae</taxon>
        <taxon>Streptomyces</taxon>
    </lineage>
</organism>
<proteinExistence type="predicted"/>